<dbReference type="RefSeq" id="WP_207858279.1">
    <property type="nucleotide sequence ID" value="NZ_JAFREP010000006.1"/>
</dbReference>
<dbReference type="EMBL" id="JAFREP010000006">
    <property type="protein sequence ID" value="MBO1318485.1"/>
    <property type="molecule type" value="Genomic_DNA"/>
</dbReference>
<organism evidence="1 2">
    <name type="scientific">Acanthopleuribacter pedis</name>
    <dbReference type="NCBI Taxonomy" id="442870"/>
    <lineage>
        <taxon>Bacteria</taxon>
        <taxon>Pseudomonadati</taxon>
        <taxon>Acidobacteriota</taxon>
        <taxon>Holophagae</taxon>
        <taxon>Acanthopleuribacterales</taxon>
        <taxon>Acanthopleuribacteraceae</taxon>
        <taxon>Acanthopleuribacter</taxon>
    </lineage>
</organism>
<dbReference type="PANTHER" id="PTHR38663:SF1">
    <property type="entry name" value="L-ORNITHINE N(5)-MONOOXYGENASE"/>
    <property type="match status" value="1"/>
</dbReference>
<reference evidence="1" key="1">
    <citation type="submission" date="2021-03" db="EMBL/GenBank/DDBJ databases">
        <authorList>
            <person name="Wang G."/>
        </authorList>
    </citation>
    <scope>NUCLEOTIDE SEQUENCE</scope>
    <source>
        <strain evidence="1">KCTC 12899</strain>
    </source>
</reference>
<gene>
    <name evidence="1" type="ORF">J3U88_08455</name>
</gene>
<dbReference type="InterPro" id="IPR036188">
    <property type="entry name" value="FAD/NAD-bd_sf"/>
</dbReference>
<sequence>MLNWLILGGGIQGTYLSHVLRRTCEVPAEKIRVLDPEAEALAGWMRCTKNTGMTYLRSPMVHHIDLAPASLKHFSKKWREGRVSIAPYERPKLAMFNAHCRHVIESNGLDELRVQGRALEMTLEENHVAVETDGGVLRARRVVTALGAAPPRRPDWAHTMVRDGGVVHHLFDPDFCSDCLEVDGLTVVVGAGISAAQFALKALARGGEKVIIVAKNPPLVHQFDADPGWLGPKYMNRFSRERDVVVRRRLIRGARYRGSMPSDVYRRMERARRAGDLVWLQGTVDQAVWEGGSAVMRVADQTLVADRVILATGFEVAPPGQSMIQALAKRHQLPLSPCGYPETDRFLRWHPRLFTAGALGELTLGPVARNIAGGRRAGNLLSYLMKRA</sequence>
<name>A0A8J7QEV5_9BACT</name>
<protein>
    <submittedName>
        <fullName evidence="1">FAD/NAD(P)-binding protein</fullName>
    </submittedName>
</protein>
<dbReference type="AlphaFoldDB" id="A0A8J7QEV5"/>
<accession>A0A8J7QEV5</accession>
<evidence type="ECO:0000313" key="2">
    <source>
        <dbReference type="Proteomes" id="UP000664417"/>
    </source>
</evidence>
<evidence type="ECO:0000313" key="1">
    <source>
        <dbReference type="EMBL" id="MBO1318485.1"/>
    </source>
</evidence>
<comment type="caution">
    <text evidence="1">The sequence shown here is derived from an EMBL/GenBank/DDBJ whole genome shotgun (WGS) entry which is preliminary data.</text>
</comment>
<proteinExistence type="predicted"/>
<dbReference type="Proteomes" id="UP000664417">
    <property type="component" value="Unassembled WGS sequence"/>
</dbReference>
<dbReference type="Gene3D" id="3.50.50.60">
    <property type="entry name" value="FAD/NAD(P)-binding domain"/>
    <property type="match status" value="1"/>
</dbReference>
<dbReference type="PANTHER" id="PTHR38663">
    <property type="match status" value="1"/>
</dbReference>
<keyword evidence="2" id="KW-1185">Reference proteome</keyword>
<dbReference type="SUPFAM" id="SSF51905">
    <property type="entry name" value="FAD/NAD(P)-binding domain"/>
    <property type="match status" value="1"/>
</dbReference>